<evidence type="ECO:0000256" key="4">
    <source>
        <dbReference type="ARBA" id="ARBA00023239"/>
    </source>
</evidence>
<keyword evidence="3" id="KW-0862">Zinc</keyword>
<evidence type="ECO:0000259" key="5">
    <source>
        <dbReference type="PROSITE" id="PS51891"/>
    </source>
</evidence>
<keyword evidence="4" id="KW-0456">Lyase</keyword>
<evidence type="ECO:0000256" key="2">
    <source>
        <dbReference type="ARBA" id="ARBA00022723"/>
    </source>
</evidence>
<comment type="similarity">
    <text evidence="1">Belongs to the Gfa family.</text>
</comment>
<feature type="domain" description="CENP-V/GFA" evidence="5">
    <location>
        <begin position="2"/>
        <end position="126"/>
    </location>
</feature>
<dbReference type="Gene3D" id="3.90.1590.10">
    <property type="entry name" value="glutathione-dependent formaldehyde- activating enzyme (gfa)"/>
    <property type="match status" value="1"/>
</dbReference>
<evidence type="ECO:0000256" key="3">
    <source>
        <dbReference type="ARBA" id="ARBA00022833"/>
    </source>
</evidence>
<dbReference type="PROSITE" id="PS51891">
    <property type="entry name" value="CENP_V_GFA"/>
    <property type="match status" value="1"/>
</dbReference>
<dbReference type="PANTHER" id="PTHR33337">
    <property type="entry name" value="GFA DOMAIN-CONTAINING PROTEIN"/>
    <property type="match status" value="1"/>
</dbReference>
<dbReference type="EMBL" id="JBFMKM010000008">
    <property type="protein sequence ID" value="KAL1305034.1"/>
    <property type="molecule type" value="Genomic_DNA"/>
</dbReference>
<dbReference type="InterPro" id="IPR011057">
    <property type="entry name" value="Mss4-like_sf"/>
</dbReference>
<name>A0ABR3PFY2_9PEZI</name>
<dbReference type="PANTHER" id="PTHR33337:SF30">
    <property type="entry name" value="DUF636 DOMAIN PROTEIN (AFU_ORTHOLOGUE AFUA_1G03180)"/>
    <property type="match status" value="1"/>
</dbReference>
<dbReference type="SUPFAM" id="SSF51316">
    <property type="entry name" value="Mss4-like"/>
    <property type="match status" value="1"/>
</dbReference>
<dbReference type="Proteomes" id="UP001562354">
    <property type="component" value="Unassembled WGS sequence"/>
</dbReference>
<dbReference type="RefSeq" id="XP_069201308.1">
    <property type="nucleotide sequence ID" value="XM_069343482.1"/>
</dbReference>
<evidence type="ECO:0000256" key="1">
    <source>
        <dbReference type="ARBA" id="ARBA00005495"/>
    </source>
</evidence>
<protein>
    <recommendedName>
        <fullName evidence="5">CENP-V/GFA domain-containing protein</fullName>
    </recommendedName>
</protein>
<gene>
    <name evidence="6" type="ORF">AAFC00_003932</name>
</gene>
<keyword evidence="7" id="KW-1185">Reference proteome</keyword>
<dbReference type="InterPro" id="IPR006913">
    <property type="entry name" value="CENP-V/GFA"/>
</dbReference>
<dbReference type="Pfam" id="PF04828">
    <property type="entry name" value="GFA"/>
    <property type="match status" value="1"/>
</dbReference>
<dbReference type="GeneID" id="95977632"/>
<comment type="caution">
    <text evidence="6">The sequence shown here is derived from an EMBL/GenBank/DDBJ whole genome shotgun (WGS) entry which is preliminary data.</text>
</comment>
<reference evidence="6 7" key="1">
    <citation type="submission" date="2024-07" db="EMBL/GenBank/DDBJ databases">
        <title>Draft sequence of the Neodothiora populina.</title>
        <authorList>
            <person name="Drown D.D."/>
            <person name="Schuette U.S."/>
            <person name="Buechlein A.B."/>
            <person name="Rusch D.R."/>
            <person name="Winton L.W."/>
            <person name="Adams G.A."/>
        </authorList>
    </citation>
    <scope>NUCLEOTIDE SEQUENCE [LARGE SCALE GENOMIC DNA]</scope>
    <source>
        <strain evidence="6 7">CPC 39397</strain>
    </source>
</reference>
<proteinExistence type="inferred from homology"/>
<sequence>MASGGCFCEKIRIQYSGEPITTALCHCSDCRKLTGALYTYSFLVKSVDLVITGNPKEIAKMSDSEKHYKNYFCADCGTSLYGMKMKSDQVPEDTIVLRGGIFDDIEFLNQHKPALEIYTEGRVKWVCPTGGADQYSGMPPQQ</sequence>
<accession>A0ABR3PFY2</accession>
<evidence type="ECO:0000313" key="7">
    <source>
        <dbReference type="Proteomes" id="UP001562354"/>
    </source>
</evidence>
<organism evidence="6 7">
    <name type="scientific">Neodothiora populina</name>
    <dbReference type="NCBI Taxonomy" id="2781224"/>
    <lineage>
        <taxon>Eukaryota</taxon>
        <taxon>Fungi</taxon>
        <taxon>Dikarya</taxon>
        <taxon>Ascomycota</taxon>
        <taxon>Pezizomycotina</taxon>
        <taxon>Dothideomycetes</taxon>
        <taxon>Dothideomycetidae</taxon>
        <taxon>Dothideales</taxon>
        <taxon>Dothioraceae</taxon>
        <taxon>Neodothiora</taxon>
    </lineage>
</organism>
<keyword evidence="2" id="KW-0479">Metal-binding</keyword>
<evidence type="ECO:0000313" key="6">
    <source>
        <dbReference type="EMBL" id="KAL1305034.1"/>
    </source>
</evidence>